<comment type="caution">
    <text evidence="2">The sequence shown here is derived from an EMBL/GenBank/DDBJ whole genome shotgun (WGS) entry which is preliminary data.</text>
</comment>
<dbReference type="Proteomes" id="UP000217446">
    <property type="component" value="Unassembled WGS sequence"/>
</dbReference>
<sequence length="31" mass="3547">MRSNASPREGMHAYNSDRTWDTPENASLRVP</sequence>
<evidence type="ECO:0000313" key="3">
    <source>
        <dbReference type="Proteomes" id="UP000217446"/>
    </source>
</evidence>
<evidence type="ECO:0000256" key="1">
    <source>
        <dbReference type="SAM" id="MobiDB-lite"/>
    </source>
</evidence>
<dbReference type="EMBL" id="BDQI01000035">
    <property type="protein sequence ID" value="GAX57424.1"/>
    <property type="molecule type" value="Genomic_DNA"/>
</dbReference>
<dbReference type="AlphaFoldDB" id="A0A250VTJ2"/>
<evidence type="ECO:0000313" key="2">
    <source>
        <dbReference type="EMBL" id="GAX57424.1"/>
    </source>
</evidence>
<name>A0A250VTJ2_STROL</name>
<feature type="region of interest" description="Disordered" evidence="1">
    <location>
        <begin position="1"/>
        <end position="31"/>
    </location>
</feature>
<gene>
    <name evidence="2" type="ORF">SO3561_08994</name>
</gene>
<proteinExistence type="predicted"/>
<organism evidence="2 3">
    <name type="scientific">Streptomyces olivochromogenes</name>
    <dbReference type="NCBI Taxonomy" id="1963"/>
    <lineage>
        <taxon>Bacteria</taxon>
        <taxon>Bacillati</taxon>
        <taxon>Actinomycetota</taxon>
        <taxon>Actinomycetes</taxon>
        <taxon>Kitasatosporales</taxon>
        <taxon>Streptomycetaceae</taxon>
        <taxon>Streptomyces</taxon>
    </lineage>
</organism>
<protein>
    <submittedName>
        <fullName evidence="2">Uncharacterized protein</fullName>
    </submittedName>
</protein>
<accession>A0A250VTJ2</accession>
<reference evidence="3" key="1">
    <citation type="submission" date="2017-05" db="EMBL/GenBank/DDBJ databases">
        <title>Streptomyces olivochromogenes NBRC 3561 whole genome shotgun sequence.</title>
        <authorList>
            <person name="Dohra H."/>
            <person name="Kodani S."/>
        </authorList>
    </citation>
    <scope>NUCLEOTIDE SEQUENCE [LARGE SCALE GENOMIC DNA]</scope>
    <source>
        <strain evidence="3">NBRC 3561</strain>
    </source>
</reference>
<keyword evidence="3" id="KW-1185">Reference proteome</keyword>